<gene>
    <name evidence="1" type="ORF">LCGC14_2641950</name>
</gene>
<dbReference type="AlphaFoldDB" id="A0A0F9AJP4"/>
<protein>
    <submittedName>
        <fullName evidence="1">Uncharacterized protein</fullName>
    </submittedName>
</protein>
<organism evidence="1">
    <name type="scientific">marine sediment metagenome</name>
    <dbReference type="NCBI Taxonomy" id="412755"/>
    <lineage>
        <taxon>unclassified sequences</taxon>
        <taxon>metagenomes</taxon>
        <taxon>ecological metagenomes</taxon>
    </lineage>
</organism>
<accession>A0A0F9AJP4</accession>
<proteinExistence type="predicted"/>
<dbReference type="EMBL" id="LAZR01045582">
    <property type="protein sequence ID" value="KKK98520.1"/>
    <property type="molecule type" value="Genomic_DNA"/>
</dbReference>
<sequence>MFPKLSIDSCWQCKKHYGFGTGSYCEACVQDRLAGWLAPEVRRQVKTTLEMAWFFIEALTSDDPAYSSHIEPPDMISECGGDCPQYLREIVPAAMKALENSTDTV</sequence>
<evidence type="ECO:0000313" key="1">
    <source>
        <dbReference type="EMBL" id="KKK98520.1"/>
    </source>
</evidence>
<comment type="caution">
    <text evidence="1">The sequence shown here is derived from an EMBL/GenBank/DDBJ whole genome shotgun (WGS) entry which is preliminary data.</text>
</comment>
<name>A0A0F9AJP4_9ZZZZ</name>
<reference evidence="1" key="1">
    <citation type="journal article" date="2015" name="Nature">
        <title>Complex archaea that bridge the gap between prokaryotes and eukaryotes.</title>
        <authorList>
            <person name="Spang A."/>
            <person name="Saw J.H."/>
            <person name="Jorgensen S.L."/>
            <person name="Zaremba-Niedzwiedzka K."/>
            <person name="Martijn J."/>
            <person name="Lind A.E."/>
            <person name="van Eijk R."/>
            <person name="Schleper C."/>
            <person name="Guy L."/>
            <person name="Ettema T.J."/>
        </authorList>
    </citation>
    <scope>NUCLEOTIDE SEQUENCE</scope>
</reference>